<sequence>MGNCINTLLLSPSLNNNQENEELNDLANDQNLSRTDEEMMQYYVVQQCHSPVFLSNVTPSTTRDSQITMADFRLCSGNCSSKKYQRIKIVLTKQQLELLVSDVKEYQCDQIPIQSCKRWKPSLVTIPEL</sequence>
<comment type="caution">
    <text evidence="1">The sequence shown here is derived from an EMBL/GenBank/DDBJ whole genome shotgun (WGS) entry which is preliminary data.</text>
</comment>
<protein>
    <submittedName>
        <fullName evidence="1">Uncharacterized protein</fullName>
    </submittedName>
</protein>
<accession>A0ABS8RZP6</accession>
<proteinExistence type="predicted"/>
<reference evidence="1 2" key="1">
    <citation type="journal article" date="2021" name="BMC Genomics">
        <title>Datura genome reveals duplications of psychoactive alkaloid biosynthetic genes and high mutation rate following tissue culture.</title>
        <authorList>
            <person name="Rajewski A."/>
            <person name="Carter-House D."/>
            <person name="Stajich J."/>
            <person name="Litt A."/>
        </authorList>
    </citation>
    <scope>NUCLEOTIDE SEQUENCE [LARGE SCALE GENOMIC DNA]</scope>
    <source>
        <strain evidence="1">AR-01</strain>
    </source>
</reference>
<name>A0ABS8RZP6_DATST</name>
<gene>
    <name evidence="1" type="ORF">HAX54_014893</name>
</gene>
<evidence type="ECO:0000313" key="1">
    <source>
        <dbReference type="EMBL" id="MCD7452053.1"/>
    </source>
</evidence>
<dbReference type="EMBL" id="JACEIK010000194">
    <property type="protein sequence ID" value="MCD7452053.1"/>
    <property type="molecule type" value="Genomic_DNA"/>
</dbReference>
<organism evidence="1 2">
    <name type="scientific">Datura stramonium</name>
    <name type="common">Jimsonweed</name>
    <name type="synonym">Common thornapple</name>
    <dbReference type="NCBI Taxonomy" id="4076"/>
    <lineage>
        <taxon>Eukaryota</taxon>
        <taxon>Viridiplantae</taxon>
        <taxon>Streptophyta</taxon>
        <taxon>Embryophyta</taxon>
        <taxon>Tracheophyta</taxon>
        <taxon>Spermatophyta</taxon>
        <taxon>Magnoliopsida</taxon>
        <taxon>eudicotyledons</taxon>
        <taxon>Gunneridae</taxon>
        <taxon>Pentapetalae</taxon>
        <taxon>asterids</taxon>
        <taxon>lamiids</taxon>
        <taxon>Solanales</taxon>
        <taxon>Solanaceae</taxon>
        <taxon>Solanoideae</taxon>
        <taxon>Datureae</taxon>
        <taxon>Datura</taxon>
    </lineage>
</organism>
<dbReference type="Proteomes" id="UP000823775">
    <property type="component" value="Unassembled WGS sequence"/>
</dbReference>
<evidence type="ECO:0000313" key="2">
    <source>
        <dbReference type="Proteomes" id="UP000823775"/>
    </source>
</evidence>
<keyword evidence="2" id="KW-1185">Reference proteome</keyword>